<keyword evidence="3" id="KW-1185">Reference proteome</keyword>
<gene>
    <name evidence="2" type="ORF">CAAU_1182</name>
</gene>
<evidence type="ECO:0000313" key="2">
    <source>
        <dbReference type="EMBL" id="CCJ33266.1"/>
    </source>
</evidence>
<feature type="transmembrane region" description="Helical" evidence="1">
    <location>
        <begin position="36"/>
        <end position="58"/>
    </location>
</feature>
<dbReference type="RefSeq" id="WP_008908536.1">
    <property type="nucleotide sequence ID" value="NZ_CAKP01000066.1"/>
</dbReference>
<dbReference type="Pfam" id="PF16949">
    <property type="entry name" value="ABC_tran_2"/>
    <property type="match status" value="1"/>
</dbReference>
<keyword evidence="1" id="KW-0472">Membrane</keyword>
<organism evidence="2 3">
    <name type="scientific">Caloramator australicus RC3</name>
    <dbReference type="NCBI Taxonomy" id="857293"/>
    <lineage>
        <taxon>Bacteria</taxon>
        <taxon>Bacillati</taxon>
        <taxon>Bacillota</taxon>
        <taxon>Clostridia</taxon>
        <taxon>Eubacteriales</taxon>
        <taxon>Clostridiaceae</taxon>
        <taxon>Caloramator</taxon>
    </lineage>
</organism>
<dbReference type="EMBL" id="CAKP01000066">
    <property type="protein sequence ID" value="CCJ33266.1"/>
    <property type="molecule type" value="Genomic_DNA"/>
</dbReference>
<dbReference type="eggNOG" id="ENOG502Z8T8">
    <property type="taxonomic scope" value="Bacteria"/>
</dbReference>
<feature type="transmembrane region" description="Helical" evidence="1">
    <location>
        <begin position="121"/>
        <end position="145"/>
    </location>
</feature>
<reference evidence="2 3" key="1">
    <citation type="journal article" date="2011" name="J. Bacteriol.">
        <title>Draft genome sequence of Caloramator australicus strain RC3T, a thermoanaerobe from the Great Artesian Basin of Australia.</title>
        <authorList>
            <person name="Ogg C.D."/>
            <person name="Patel B.K.C."/>
        </authorList>
    </citation>
    <scope>NUCLEOTIDE SEQUENCE [LARGE SCALE GENOMIC DNA]</scope>
    <source>
        <strain evidence="2 3">RC3</strain>
    </source>
</reference>
<accession>I7J4Y9</accession>
<dbReference type="InterPro" id="IPR031599">
    <property type="entry name" value="ABC_tran_2"/>
</dbReference>
<evidence type="ECO:0000256" key="1">
    <source>
        <dbReference type="SAM" id="Phobius"/>
    </source>
</evidence>
<feature type="transmembrane region" description="Helical" evidence="1">
    <location>
        <begin position="191"/>
        <end position="210"/>
    </location>
</feature>
<feature type="transmembrane region" description="Helical" evidence="1">
    <location>
        <begin position="334"/>
        <end position="356"/>
    </location>
</feature>
<proteinExistence type="predicted"/>
<feature type="transmembrane region" description="Helical" evidence="1">
    <location>
        <begin position="495"/>
        <end position="516"/>
    </location>
</feature>
<feature type="transmembrane region" description="Helical" evidence="1">
    <location>
        <begin position="376"/>
        <end position="400"/>
    </location>
</feature>
<evidence type="ECO:0000313" key="3">
    <source>
        <dbReference type="Proteomes" id="UP000007652"/>
    </source>
</evidence>
<protein>
    <recommendedName>
        <fullName evidence="4">ABC-2 type transport system permease protein</fullName>
    </recommendedName>
</protein>
<feature type="transmembrane region" description="Helical" evidence="1">
    <location>
        <begin position="522"/>
        <end position="541"/>
    </location>
</feature>
<dbReference type="OrthoDB" id="138672at2"/>
<keyword evidence="1" id="KW-0812">Transmembrane</keyword>
<feature type="transmembrane region" description="Helical" evidence="1">
    <location>
        <begin position="421"/>
        <end position="446"/>
    </location>
</feature>
<comment type="caution">
    <text evidence="2">The sequence shown here is derived from an EMBL/GenBank/DDBJ whole genome shotgun (WGS) entry which is preliminary data.</text>
</comment>
<sequence>MNKAISTVKFYINSVFGFSGLVRDLKYNKKKAVKTLGLLGLILYSFSGLIAMFTAFNLKMYDLLKPINQQGLVVLNTIIISTAFTFFIGILTVIATYFLNQEGDIILSLPLKAWNLFLAKFTISFLSEALFAFVIMATGIIVYGIKNGEGVLYYINSLLITLTIPIIPLVIGYFIITPIMKFGKLLKKKDFVMYISGFLALGLGVLFQYFTNQMTNFDKNPELIMQKLTAPNGLIDLTSKLYYPAAIAAKAIINNGTLESFVYLLIFIAIAVGALVLLLTTMSNIYYDTLIGSTEVQKNVKRMDEKELKKTTIKRNLLITFIDRELKLMNREPVYFINGPMVIFLLPIIMGASLFFQNNSILFIIKKLMNHPDFSYYLNLISIGIIVFLGASTSIAATCISREGRAFEFIKSLPINPKLYITAKIIHGLMFGILAAAIILIMDIAFFKIDTISLLIILITSIIILTMIFILEVFAELKWPKLNWDNPQKAIKQNINGVVGIFGTMGIVGLFGALIVKFNIKSNGLLIALIVIPLIISVILYQKLLSYADKRFYEIEI</sequence>
<feature type="transmembrane region" description="Helical" evidence="1">
    <location>
        <begin position="151"/>
        <end position="179"/>
    </location>
</feature>
<feature type="transmembrane region" description="Helical" evidence="1">
    <location>
        <begin position="261"/>
        <end position="280"/>
    </location>
</feature>
<feature type="transmembrane region" description="Helical" evidence="1">
    <location>
        <begin position="452"/>
        <end position="474"/>
    </location>
</feature>
<keyword evidence="1" id="KW-1133">Transmembrane helix</keyword>
<evidence type="ECO:0008006" key="4">
    <source>
        <dbReference type="Google" id="ProtNLM"/>
    </source>
</evidence>
<dbReference type="AlphaFoldDB" id="I7J4Y9"/>
<dbReference type="Proteomes" id="UP000007652">
    <property type="component" value="Unassembled WGS sequence"/>
</dbReference>
<feature type="transmembrane region" description="Helical" evidence="1">
    <location>
        <begin position="78"/>
        <end position="100"/>
    </location>
</feature>
<dbReference type="STRING" id="857293.CAAU_1182"/>
<name>I7J4Y9_9CLOT</name>